<keyword evidence="2" id="KW-1185">Reference proteome</keyword>
<evidence type="ECO:0000313" key="1">
    <source>
        <dbReference type="EMBL" id="CAE6972830.1"/>
    </source>
</evidence>
<comment type="caution">
    <text evidence="1">The sequence shown here is derived from an EMBL/GenBank/DDBJ whole genome shotgun (WGS) entry which is preliminary data.</text>
</comment>
<evidence type="ECO:0000313" key="2">
    <source>
        <dbReference type="Proteomes" id="UP000604046"/>
    </source>
</evidence>
<organism evidence="1 2">
    <name type="scientific">Symbiodinium natans</name>
    <dbReference type="NCBI Taxonomy" id="878477"/>
    <lineage>
        <taxon>Eukaryota</taxon>
        <taxon>Sar</taxon>
        <taxon>Alveolata</taxon>
        <taxon>Dinophyceae</taxon>
        <taxon>Suessiales</taxon>
        <taxon>Symbiodiniaceae</taxon>
        <taxon>Symbiodinium</taxon>
    </lineage>
</organism>
<dbReference type="EMBL" id="CAJNDS010000164">
    <property type="protein sequence ID" value="CAE6972830.1"/>
    <property type="molecule type" value="Genomic_DNA"/>
</dbReference>
<dbReference type="Proteomes" id="UP000604046">
    <property type="component" value="Unassembled WGS sequence"/>
</dbReference>
<reference evidence="1" key="1">
    <citation type="submission" date="2021-02" db="EMBL/GenBank/DDBJ databases">
        <authorList>
            <person name="Dougan E. K."/>
            <person name="Rhodes N."/>
            <person name="Thang M."/>
            <person name="Chan C."/>
        </authorList>
    </citation>
    <scope>NUCLEOTIDE SEQUENCE</scope>
</reference>
<sequence>MEVVGTATALAPGSMGEGQFSMAEDREKLAPVMRSTAEAATLKGGIVPAMGGQALSKNLVGYTTLQVASGYGALAAAEELLSQRCPGPLELSRALWNAATFRGGSAELVHRLVEPVPFWGVFSFCLYKAQKDIKYSVFLQRF</sequence>
<gene>
    <name evidence="1" type="ORF">SNAT2548_LOCUS2751</name>
</gene>
<dbReference type="AlphaFoldDB" id="A0A812I4Q9"/>
<name>A0A812I4Q9_9DINO</name>
<accession>A0A812I4Q9</accession>
<protein>
    <submittedName>
        <fullName evidence="1">Uncharacterized protein</fullName>
    </submittedName>
</protein>
<proteinExistence type="predicted"/>